<evidence type="ECO:0000313" key="5">
    <source>
        <dbReference type="Proteomes" id="UP000481583"/>
    </source>
</evidence>
<evidence type="ECO:0000313" key="4">
    <source>
        <dbReference type="EMBL" id="NGN65088.1"/>
    </source>
</evidence>
<keyword evidence="4" id="KW-0808">Transferase</keyword>
<keyword evidence="2" id="KW-1133">Transmembrane helix</keyword>
<feature type="domain" description="Bacterial sugar transferase" evidence="3">
    <location>
        <begin position="49"/>
        <end position="235"/>
    </location>
</feature>
<evidence type="ECO:0000256" key="1">
    <source>
        <dbReference type="ARBA" id="ARBA00006464"/>
    </source>
</evidence>
<name>A0A6G4U129_9ACTN</name>
<dbReference type="PANTHER" id="PTHR30576:SF10">
    <property type="entry name" value="SLL5057 PROTEIN"/>
    <property type="match status" value="1"/>
</dbReference>
<keyword evidence="5" id="KW-1185">Reference proteome</keyword>
<dbReference type="PANTHER" id="PTHR30576">
    <property type="entry name" value="COLANIC BIOSYNTHESIS UDP-GLUCOSE LIPID CARRIER TRANSFERASE"/>
    <property type="match status" value="1"/>
</dbReference>
<comment type="similarity">
    <text evidence="1">Belongs to the bacterial sugar transferase family.</text>
</comment>
<keyword evidence="2" id="KW-0472">Membrane</keyword>
<dbReference type="AlphaFoldDB" id="A0A6G4U129"/>
<comment type="caution">
    <text evidence="4">The sequence shown here is derived from an EMBL/GenBank/DDBJ whole genome shotgun (WGS) entry which is preliminary data.</text>
</comment>
<organism evidence="4 5">
    <name type="scientific">Streptomyces coryli</name>
    <dbReference type="NCBI Taxonomy" id="1128680"/>
    <lineage>
        <taxon>Bacteria</taxon>
        <taxon>Bacillati</taxon>
        <taxon>Actinomycetota</taxon>
        <taxon>Actinomycetes</taxon>
        <taxon>Kitasatosporales</taxon>
        <taxon>Streptomycetaceae</taxon>
        <taxon>Streptomyces</taxon>
    </lineage>
</organism>
<dbReference type="Pfam" id="PF02397">
    <property type="entry name" value="Bac_transf"/>
    <property type="match status" value="1"/>
</dbReference>
<keyword evidence="2" id="KW-0812">Transmembrane</keyword>
<dbReference type="Proteomes" id="UP000481583">
    <property type="component" value="Unassembled WGS sequence"/>
</dbReference>
<evidence type="ECO:0000256" key="2">
    <source>
        <dbReference type="SAM" id="Phobius"/>
    </source>
</evidence>
<dbReference type="EMBL" id="JAAKZV010000051">
    <property type="protein sequence ID" value="NGN65088.1"/>
    <property type="molecule type" value="Genomic_DNA"/>
</dbReference>
<feature type="transmembrane region" description="Helical" evidence="2">
    <location>
        <begin position="51"/>
        <end position="77"/>
    </location>
</feature>
<proteinExistence type="inferred from homology"/>
<sequence>MAVARSGCPGRRTHHVRVSAPYVIFRSVLRLSSTKEVIDVSFRAAPRRKRLIDITGASFLLLLTAPLLALIALAVAATSPGGCLYRQARAGQGGAAFTMLKFRTMRSGAAAERDALAERNESDGHLFKLQDDPRVTPVGRLLRRCSLDELPQLVNVLRGEMSLVGPRPLPVTDSDYTGEARRRLAVLPGVTGPWQVSGRSELSWDDMVRLDLDYVDNWRLRRDLSILARTLPAVLAARGAH</sequence>
<accession>A0A6G4U129</accession>
<dbReference type="GO" id="GO:0016780">
    <property type="term" value="F:phosphotransferase activity, for other substituted phosphate groups"/>
    <property type="evidence" value="ECO:0007669"/>
    <property type="project" value="TreeGrafter"/>
</dbReference>
<dbReference type="InterPro" id="IPR003362">
    <property type="entry name" value="Bact_transf"/>
</dbReference>
<gene>
    <name evidence="4" type="ORF">G5C51_14425</name>
</gene>
<protein>
    <submittedName>
        <fullName evidence="4">Sugar transferase</fullName>
    </submittedName>
</protein>
<evidence type="ECO:0000259" key="3">
    <source>
        <dbReference type="Pfam" id="PF02397"/>
    </source>
</evidence>
<reference evidence="4 5" key="1">
    <citation type="submission" date="2020-02" db="EMBL/GenBank/DDBJ databases">
        <title>Whole-genome analyses of novel actinobacteria.</title>
        <authorList>
            <person name="Sahin N."/>
        </authorList>
    </citation>
    <scope>NUCLEOTIDE SEQUENCE [LARGE SCALE GENOMIC DNA]</scope>
    <source>
        <strain evidence="4 5">A7024</strain>
    </source>
</reference>